<dbReference type="Pfam" id="PF00903">
    <property type="entry name" value="Glyoxalase"/>
    <property type="match status" value="1"/>
</dbReference>
<sequence length="139" mass="15410">MAEPAPPRWSHVALNCRDLATTEAFYRTWFGFHRARVVELGADQIVFLRNGDAYLELFGSTAEPAQASKDDGPQQPGVPRHLAFQTDDLDAFLAAVDGAIPVQLGPLDFHDFIPGWRSAWLTDPDGVVVEISQGYRDQE</sequence>
<comment type="caution">
    <text evidence="3">The sequence shown here is derived from an EMBL/GenBank/DDBJ whole genome shotgun (WGS) entry which is preliminary data.</text>
</comment>
<dbReference type="AlphaFoldDB" id="A0A7W9KEG6"/>
<dbReference type="InterPro" id="IPR037523">
    <property type="entry name" value="VOC_core"/>
</dbReference>
<name>A0A7W9KEG6_9PSEU</name>
<evidence type="ECO:0000313" key="4">
    <source>
        <dbReference type="Proteomes" id="UP000585638"/>
    </source>
</evidence>
<reference evidence="3 4" key="1">
    <citation type="submission" date="2020-08" db="EMBL/GenBank/DDBJ databases">
        <title>Sequencing the genomes of 1000 actinobacteria strains.</title>
        <authorList>
            <person name="Klenk H.-P."/>
        </authorList>
    </citation>
    <scope>NUCLEOTIDE SEQUENCE [LARGE SCALE GENOMIC DNA]</scope>
    <source>
        <strain evidence="3 4">DSM 43851</strain>
    </source>
</reference>
<dbReference type="GO" id="GO:0004493">
    <property type="term" value="F:methylmalonyl-CoA epimerase activity"/>
    <property type="evidence" value="ECO:0007669"/>
    <property type="project" value="TreeGrafter"/>
</dbReference>
<evidence type="ECO:0000259" key="2">
    <source>
        <dbReference type="PROSITE" id="PS51819"/>
    </source>
</evidence>
<dbReference type="InterPro" id="IPR051785">
    <property type="entry name" value="MMCE/EMCE_epimerase"/>
</dbReference>
<dbReference type="RefSeq" id="WP_184860746.1">
    <property type="nucleotide sequence ID" value="NZ_BAAAWY010000038.1"/>
</dbReference>
<dbReference type="InterPro" id="IPR004360">
    <property type="entry name" value="Glyas_Fos-R_dOase_dom"/>
</dbReference>
<accession>A0A7W9KEG6</accession>
<proteinExistence type="predicted"/>
<feature type="domain" description="VOC" evidence="2">
    <location>
        <begin position="8"/>
        <end position="134"/>
    </location>
</feature>
<dbReference type="CDD" id="cd06587">
    <property type="entry name" value="VOC"/>
    <property type="match status" value="1"/>
</dbReference>
<dbReference type="GO" id="GO:0046872">
    <property type="term" value="F:metal ion binding"/>
    <property type="evidence" value="ECO:0007669"/>
    <property type="project" value="UniProtKB-KW"/>
</dbReference>
<dbReference type="PANTHER" id="PTHR43048">
    <property type="entry name" value="METHYLMALONYL-COA EPIMERASE"/>
    <property type="match status" value="1"/>
</dbReference>
<keyword evidence="4" id="KW-1185">Reference proteome</keyword>
<dbReference type="SUPFAM" id="SSF54593">
    <property type="entry name" value="Glyoxalase/Bleomycin resistance protein/Dihydroxybiphenyl dioxygenase"/>
    <property type="match status" value="1"/>
</dbReference>
<protein>
    <submittedName>
        <fullName evidence="3">Glyoxylase I family protein</fullName>
    </submittedName>
</protein>
<evidence type="ECO:0000313" key="3">
    <source>
        <dbReference type="EMBL" id="MBB5890952.1"/>
    </source>
</evidence>
<gene>
    <name evidence="3" type="ORF">BJ998_002148</name>
</gene>
<dbReference type="Proteomes" id="UP000585638">
    <property type="component" value="Unassembled WGS sequence"/>
</dbReference>
<dbReference type="GO" id="GO:0046491">
    <property type="term" value="P:L-methylmalonyl-CoA metabolic process"/>
    <property type="evidence" value="ECO:0007669"/>
    <property type="project" value="TreeGrafter"/>
</dbReference>
<dbReference type="InterPro" id="IPR029068">
    <property type="entry name" value="Glyas_Bleomycin-R_OHBP_Dase"/>
</dbReference>
<dbReference type="EMBL" id="JACHIR010000001">
    <property type="protein sequence ID" value="MBB5890952.1"/>
    <property type="molecule type" value="Genomic_DNA"/>
</dbReference>
<evidence type="ECO:0000256" key="1">
    <source>
        <dbReference type="ARBA" id="ARBA00022723"/>
    </source>
</evidence>
<organism evidence="3 4">
    <name type="scientific">Kutzneria kofuensis</name>
    <dbReference type="NCBI Taxonomy" id="103725"/>
    <lineage>
        <taxon>Bacteria</taxon>
        <taxon>Bacillati</taxon>
        <taxon>Actinomycetota</taxon>
        <taxon>Actinomycetes</taxon>
        <taxon>Pseudonocardiales</taxon>
        <taxon>Pseudonocardiaceae</taxon>
        <taxon>Kutzneria</taxon>
    </lineage>
</organism>
<dbReference type="PANTHER" id="PTHR43048:SF3">
    <property type="entry name" value="METHYLMALONYL-COA EPIMERASE, MITOCHONDRIAL"/>
    <property type="match status" value="1"/>
</dbReference>
<dbReference type="PROSITE" id="PS51819">
    <property type="entry name" value="VOC"/>
    <property type="match status" value="1"/>
</dbReference>
<dbReference type="Gene3D" id="3.10.180.10">
    <property type="entry name" value="2,3-Dihydroxybiphenyl 1,2-Dioxygenase, domain 1"/>
    <property type="match status" value="1"/>
</dbReference>
<keyword evidence="1" id="KW-0479">Metal-binding</keyword>